<keyword evidence="3" id="KW-1185">Reference proteome</keyword>
<evidence type="ECO:0000313" key="3">
    <source>
        <dbReference type="Proteomes" id="UP001172082"/>
    </source>
</evidence>
<gene>
    <name evidence="2" type="ORF">QQ008_22705</name>
</gene>
<organism evidence="2 3">
    <name type="scientific">Splendidivirga corallicola</name>
    <dbReference type="NCBI Taxonomy" id="3051826"/>
    <lineage>
        <taxon>Bacteria</taxon>
        <taxon>Pseudomonadati</taxon>
        <taxon>Bacteroidota</taxon>
        <taxon>Cytophagia</taxon>
        <taxon>Cytophagales</taxon>
        <taxon>Splendidivirgaceae</taxon>
        <taxon>Splendidivirga</taxon>
    </lineage>
</organism>
<reference evidence="2" key="1">
    <citation type="submission" date="2023-06" db="EMBL/GenBank/DDBJ databases">
        <title>Genomic of Parafulvivirga corallium.</title>
        <authorList>
            <person name="Wang G."/>
        </authorList>
    </citation>
    <scope>NUCLEOTIDE SEQUENCE</scope>
    <source>
        <strain evidence="2">BMA10</strain>
    </source>
</reference>
<sequence>MISQLKEKLREKRLKNQLKRKFEEYGYEINKFPIDGIGEIRYAQWMHPFEKLKIISEPEISFYRQFSNDGGMIIDIGAHTGDTTLHMALAVGKGGLVLGIEPNKYVYKILEKNAALNHELTNIVPLCFAATKEEGDFTFNYSDASFCNGGYLSQIQRQNHKHKYTLEVQGKNIQDFLFAYYKKDLDRLNLIKIDAEGYDKEILKTIPEILWKYKPFLIIECYNKLNSIERMELFDTVHDFGYKLFHLENFNRLIKLQEIRRHQMNDRKHFDILAIHKDREE</sequence>
<dbReference type="GO" id="GO:0032259">
    <property type="term" value="P:methylation"/>
    <property type="evidence" value="ECO:0007669"/>
    <property type="project" value="UniProtKB-KW"/>
</dbReference>
<dbReference type="InterPro" id="IPR052514">
    <property type="entry name" value="SAM-dependent_MTase"/>
</dbReference>
<dbReference type="SUPFAM" id="SSF53335">
    <property type="entry name" value="S-adenosyl-L-methionine-dependent methyltransferases"/>
    <property type="match status" value="1"/>
</dbReference>
<dbReference type="InterPro" id="IPR029063">
    <property type="entry name" value="SAM-dependent_MTases_sf"/>
</dbReference>
<dbReference type="Pfam" id="PF05050">
    <property type="entry name" value="Methyltransf_21"/>
    <property type="match status" value="1"/>
</dbReference>
<dbReference type="EMBL" id="JAUJEA010000010">
    <property type="protein sequence ID" value="MDN5204221.1"/>
    <property type="molecule type" value="Genomic_DNA"/>
</dbReference>
<evidence type="ECO:0000259" key="1">
    <source>
        <dbReference type="Pfam" id="PF05050"/>
    </source>
</evidence>
<dbReference type="Proteomes" id="UP001172082">
    <property type="component" value="Unassembled WGS sequence"/>
</dbReference>
<dbReference type="PANTHER" id="PTHR34203:SF15">
    <property type="entry name" value="SLL1173 PROTEIN"/>
    <property type="match status" value="1"/>
</dbReference>
<evidence type="ECO:0000313" key="2">
    <source>
        <dbReference type="EMBL" id="MDN5204221.1"/>
    </source>
</evidence>
<dbReference type="GO" id="GO:0008168">
    <property type="term" value="F:methyltransferase activity"/>
    <property type="evidence" value="ECO:0007669"/>
    <property type="project" value="UniProtKB-KW"/>
</dbReference>
<dbReference type="PANTHER" id="PTHR34203">
    <property type="entry name" value="METHYLTRANSFERASE, FKBM FAMILY PROTEIN"/>
    <property type="match status" value="1"/>
</dbReference>
<dbReference type="RefSeq" id="WP_346754245.1">
    <property type="nucleotide sequence ID" value="NZ_JAUJEA010000010.1"/>
</dbReference>
<accession>A0ABT8KTZ4</accession>
<proteinExistence type="predicted"/>
<keyword evidence="2" id="KW-0808">Transferase</keyword>
<dbReference type="InterPro" id="IPR006342">
    <property type="entry name" value="FkbM_mtfrase"/>
</dbReference>
<keyword evidence="2" id="KW-0489">Methyltransferase</keyword>
<protein>
    <submittedName>
        <fullName evidence="2">FkbM family methyltransferase</fullName>
    </submittedName>
</protein>
<comment type="caution">
    <text evidence="2">The sequence shown here is derived from an EMBL/GenBank/DDBJ whole genome shotgun (WGS) entry which is preliminary data.</text>
</comment>
<dbReference type="NCBIfam" id="TIGR01444">
    <property type="entry name" value="fkbM_fam"/>
    <property type="match status" value="1"/>
</dbReference>
<name>A0ABT8KTZ4_9BACT</name>
<dbReference type="Gene3D" id="3.40.50.150">
    <property type="entry name" value="Vaccinia Virus protein VP39"/>
    <property type="match status" value="1"/>
</dbReference>
<feature type="domain" description="Methyltransferase FkbM" evidence="1">
    <location>
        <begin position="75"/>
        <end position="243"/>
    </location>
</feature>